<dbReference type="Gene3D" id="6.10.250.1580">
    <property type="match status" value="1"/>
</dbReference>
<protein>
    <recommendedName>
        <fullName evidence="13">ATP synthase subunit b</fullName>
    </recommendedName>
    <alternativeName>
        <fullName evidence="13">ATP synthase F(0) sector subunit b</fullName>
    </alternativeName>
    <alternativeName>
        <fullName evidence="13">ATPase subunit I</fullName>
    </alternativeName>
    <alternativeName>
        <fullName evidence="13">F-type ATPase subunit b</fullName>
        <shortName evidence="13">F-ATPase subunit b</shortName>
    </alternativeName>
</protein>
<evidence type="ECO:0000256" key="5">
    <source>
        <dbReference type="ARBA" id="ARBA00022781"/>
    </source>
</evidence>
<keyword evidence="8 13" id="KW-0472">Membrane</keyword>
<keyword evidence="7 13" id="KW-0406">Ion transport</keyword>
<dbReference type="GO" id="GO:0012505">
    <property type="term" value="C:endomembrane system"/>
    <property type="evidence" value="ECO:0007669"/>
    <property type="project" value="UniProtKB-SubCell"/>
</dbReference>
<dbReference type="PANTHER" id="PTHR33445:SF1">
    <property type="entry name" value="ATP SYNTHASE SUBUNIT B"/>
    <property type="match status" value="1"/>
</dbReference>
<dbReference type="GO" id="GO:0016787">
    <property type="term" value="F:hydrolase activity"/>
    <property type="evidence" value="ECO:0007669"/>
    <property type="project" value="UniProtKB-KW"/>
</dbReference>
<gene>
    <name evidence="15" type="primary">atpF'</name>
    <name evidence="13" type="synonym">atpF</name>
    <name evidence="15" type="ORF">BN3087_570057</name>
</gene>
<evidence type="ECO:0000256" key="13">
    <source>
        <dbReference type="HAMAP-Rule" id="MF_01398"/>
    </source>
</evidence>
<dbReference type="GO" id="GO:0045259">
    <property type="term" value="C:proton-transporting ATP synthase complex"/>
    <property type="evidence" value="ECO:0007669"/>
    <property type="project" value="UniProtKB-KW"/>
</dbReference>
<evidence type="ECO:0000256" key="11">
    <source>
        <dbReference type="ARBA" id="ARBA00025614"/>
    </source>
</evidence>
<comment type="function">
    <text evidence="11">Component of the F(0) channel, it forms part of the peripheral stalk, linking F(1) to F(0). The b'-subunit is a diverged and duplicated form of b found in plants and photosynthetic bacteria.</text>
</comment>
<keyword evidence="6 13" id="KW-1133">Transmembrane helix</keyword>
<dbReference type="GO" id="GO:0046961">
    <property type="term" value="F:proton-transporting ATPase activity, rotational mechanism"/>
    <property type="evidence" value="ECO:0007669"/>
    <property type="project" value="TreeGrafter"/>
</dbReference>
<dbReference type="HAMAP" id="MF_01398">
    <property type="entry name" value="ATP_synth_b_bprime"/>
    <property type="match status" value="1"/>
</dbReference>
<comment type="function">
    <text evidence="10 13">F(1)F(0) ATP synthase produces ATP from ADP in the presence of a proton or sodium gradient. F-type ATPases consist of two structural domains, F(1) containing the extramembraneous catalytic core and F(0) containing the membrane proton channel, linked together by a central stalk and a peripheral stalk. During catalysis, ATP synthesis in the catalytic domain of F(1) is coupled via a rotary mechanism of the central stalk subunits to proton translocation.</text>
</comment>
<keyword evidence="15" id="KW-0378">Hydrolase</keyword>
<evidence type="ECO:0000256" key="2">
    <source>
        <dbReference type="ARBA" id="ARBA00022448"/>
    </source>
</evidence>
<dbReference type="InterPro" id="IPR002146">
    <property type="entry name" value="ATP_synth_b/b'su_bac/chlpt"/>
</dbReference>
<evidence type="ECO:0000256" key="6">
    <source>
        <dbReference type="ARBA" id="ARBA00022989"/>
    </source>
</evidence>
<dbReference type="CDD" id="cd06503">
    <property type="entry name" value="ATP-synt_Fo_b"/>
    <property type="match status" value="1"/>
</dbReference>
<evidence type="ECO:0000256" key="9">
    <source>
        <dbReference type="ARBA" id="ARBA00023310"/>
    </source>
</evidence>
<dbReference type="GO" id="GO:0046933">
    <property type="term" value="F:proton-transporting ATP synthase activity, rotational mechanism"/>
    <property type="evidence" value="ECO:0007669"/>
    <property type="project" value="UniProtKB-UniRule"/>
</dbReference>
<dbReference type="AlphaFoldDB" id="A0A0S4XQ82"/>
<dbReference type="GO" id="GO:0005886">
    <property type="term" value="C:plasma membrane"/>
    <property type="evidence" value="ECO:0007669"/>
    <property type="project" value="UniProtKB-SubCell"/>
</dbReference>
<accession>A0A0S4XQ82</accession>
<dbReference type="InterPro" id="IPR050059">
    <property type="entry name" value="ATP_synthase_B_chain"/>
</dbReference>
<evidence type="ECO:0000256" key="7">
    <source>
        <dbReference type="ARBA" id="ARBA00023065"/>
    </source>
</evidence>
<proteinExistence type="inferred from homology"/>
<comment type="similarity">
    <text evidence="1 13 14">Belongs to the ATPase B chain family.</text>
</comment>
<organism evidence="15">
    <name type="scientific">Sulfurovum sp. enrichment culture clone C5</name>
    <dbReference type="NCBI Taxonomy" id="497650"/>
    <lineage>
        <taxon>Bacteria</taxon>
        <taxon>Pseudomonadati</taxon>
        <taxon>Campylobacterota</taxon>
        <taxon>Epsilonproteobacteria</taxon>
        <taxon>Campylobacterales</taxon>
        <taxon>Sulfurovaceae</taxon>
        <taxon>Sulfurovum</taxon>
        <taxon>environmental samples</taxon>
    </lineage>
</organism>
<evidence type="ECO:0000313" key="15">
    <source>
        <dbReference type="EMBL" id="CUV66085.1"/>
    </source>
</evidence>
<evidence type="ECO:0000256" key="14">
    <source>
        <dbReference type="RuleBase" id="RU003848"/>
    </source>
</evidence>
<name>A0A0S4XQ82_9BACT</name>
<keyword evidence="13" id="KW-1003">Cell membrane</keyword>
<keyword evidence="2 13" id="KW-0813">Transport</keyword>
<sequence length="140" mass="15788">MLDIQPSLMLFVFVVFITLLFLLNQILYKPLIAFIDNRTESIAKDLEASKKLTSNSDEMQAKAQQVINEAKAEATLIRQKAIDEAKLVAASKVEAKQKELESDYAKFAKALEKDKESLKESILAQVPQFRDAIKTKLSKI</sequence>
<evidence type="ECO:0000256" key="4">
    <source>
        <dbReference type="ARBA" id="ARBA00022692"/>
    </source>
</evidence>
<keyword evidence="9 13" id="KW-0066">ATP synthesis</keyword>
<feature type="transmembrane region" description="Helical" evidence="13">
    <location>
        <begin position="6"/>
        <end position="28"/>
    </location>
</feature>
<evidence type="ECO:0000256" key="3">
    <source>
        <dbReference type="ARBA" id="ARBA00022547"/>
    </source>
</evidence>
<dbReference type="Pfam" id="PF00430">
    <property type="entry name" value="ATP-synt_B"/>
    <property type="match status" value="1"/>
</dbReference>
<evidence type="ECO:0000256" key="8">
    <source>
        <dbReference type="ARBA" id="ARBA00023136"/>
    </source>
</evidence>
<dbReference type="PANTHER" id="PTHR33445">
    <property type="entry name" value="ATP SYNTHASE SUBUNIT B', CHLOROPLASTIC"/>
    <property type="match status" value="1"/>
</dbReference>
<keyword evidence="3 13" id="KW-0138">CF(0)</keyword>
<dbReference type="NCBIfam" id="NF006293">
    <property type="entry name" value="PRK08476.1"/>
    <property type="match status" value="1"/>
</dbReference>
<evidence type="ECO:0000256" key="12">
    <source>
        <dbReference type="ARBA" id="ARBA00037847"/>
    </source>
</evidence>
<keyword evidence="5 13" id="KW-0375">Hydrogen ion transport</keyword>
<keyword evidence="4 13" id="KW-0812">Transmembrane</keyword>
<evidence type="ECO:0000256" key="1">
    <source>
        <dbReference type="ARBA" id="ARBA00005513"/>
    </source>
</evidence>
<reference evidence="15" key="1">
    <citation type="submission" date="2015-11" db="EMBL/GenBank/DDBJ databases">
        <authorList>
            <person name="Zhang Y."/>
            <person name="Guo Z."/>
        </authorList>
    </citation>
    <scope>NUCLEOTIDE SEQUENCE</scope>
    <source>
        <strain evidence="15">BN30871</strain>
    </source>
</reference>
<evidence type="ECO:0000256" key="10">
    <source>
        <dbReference type="ARBA" id="ARBA00025198"/>
    </source>
</evidence>
<dbReference type="EMBL" id="FAXN01000059">
    <property type="protein sequence ID" value="CUV66085.1"/>
    <property type="molecule type" value="Genomic_DNA"/>
</dbReference>
<comment type="subunit">
    <text evidence="13">F-type ATPases have 2 components, F(1) - the catalytic core - and F(0) - the membrane proton channel. F(1) has five subunits: alpha(3), beta(3), gamma(1), delta(1), epsilon(1). F(0) has three main subunits: a(1), b(2) and c(10-14). The alpha and beta chains form an alternating ring which encloses part of the gamma chain. F(1) is attached to F(0) by a central stalk formed by the gamma and epsilon chains, while a peripheral stalk is formed by the delta and b chains.</text>
</comment>
<comment type="subcellular location">
    <subcellularLocation>
        <location evidence="13">Cell membrane</location>
        <topology evidence="13">Single-pass membrane protein</topology>
    </subcellularLocation>
    <subcellularLocation>
        <location evidence="12">Endomembrane system</location>
        <topology evidence="12">Single-pass membrane protein</topology>
    </subcellularLocation>
</comment>